<reference evidence="2 3" key="1">
    <citation type="submission" date="2018-09" db="EMBL/GenBank/DDBJ databases">
        <title>Murine metabolic-syndrome-specific gut microbial biobank.</title>
        <authorList>
            <person name="Liu C."/>
        </authorList>
    </citation>
    <scope>NUCLEOTIDE SEQUENCE [LARGE SCALE GENOMIC DNA]</scope>
    <source>
        <strain evidence="2 3">0.1xD8-82</strain>
    </source>
</reference>
<dbReference type="GO" id="GO:0043164">
    <property type="term" value="P:Gram-negative-bacterium-type cell wall biogenesis"/>
    <property type="evidence" value="ECO:0007669"/>
    <property type="project" value="TreeGrafter"/>
</dbReference>
<dbReference type="AlphaFoldDB" id="A0A3A9APD6"/>
<comment type="caution">
    <text evidence="2">The sequence shown here is derived from an EMBL/GenBank/DDBJ whole genome shotgun (WGS) entry which is preliminary data.</text>
</comment>
<keyword evidence="3" id="KW-1185">Reference proteome</keyword>
<dbReference type="Proteomes" id="UP000280696">
    <property type="component" value="Unassembled WGS sequence"/>
</dbReference>
<dbReference type="InterPro" id="IPR003848">
    <property type="entry name" value="DUF218"/>
</dbReference>
<dbReference type="Gene3D" id="3.40.50.620">
    <property type="entry name" value="HUPs"/>
    <property type="match status" value="1"/>
</dbReference>
<dbReference type="InterPro" id="IPR014729">
    <property type="entry name" value="Rossmann-like_a/b/a_fold"/>
</dbReference>
<dbReference type="RefSeq" id="WP_120471734.1">
    <property type="nucleotide sequence ID" value="NZ_RAYQ01000023.1"/>
</dbReference>
<dbReference type="EMBL" id="RAYQ01000023">
    <property type="protein sequence ID" value="RKI89391.1"/>
    <property type="molecule type" value="Genomic_DNA"/>
</dbReference>
<dbReference type="InterPro" id="IPR051599">
    <property type="entry name" value="Cell_Envelope_Assoc"/>
</dbReference>
<feature type="domain" description="DUF218" evidence="1">
    <location>
        <begin position="40"/>
        <end position="132"/>
    </location>
</feature>
<sequence length="143" mass="15811">MDAGKIIYVFLVPQSGMQGSVENLCCQGAAAERVLTVCRRPAARGMCEYLTAKGIGPDRIFMEDQSKNTFQNLSFSAEFLDRENDSVGVVSNNFHIFRAEKIAKKAGYANVFGIAARGDAFLQCNNMVREFFGVLKDFFVGNM</sequence>
<protein>
    <submittedName>
        <fullName evidence="2">YdcF family protein</fullName>
    </submittedName>
</protein>
<dbReference type="PANTHER" id="PTHR30336:SF4">
    <property type="entry name" value="ENVELOPE BIOGENESIS FACTOR ELYC"/>
    <property type="match status" value="1"/>
</dbReference>
<accession>A0A3A9APD6</accession>
<organism evidence="2 3">
    <name type="scientific">Parablautia intestinalis</name>
    <dbReference type="NCBI Taxonomy" id="2320100"/>
    <lineage>
        <taxon>Bacteria</taxon>
        <taxon>Bacillati</taxon>
        <taxon>Bacillota</taxon>
        <taxon>Clostridia</taxon>
        <taxon>Lachnospirales</taxon>
        <taxon>Lachnospiraceae</taxon>
        <taxon>Parablautia</taxon>
    </lineage>
</organism>
<gene>
    <name evidence="2" type="ORF">D7V94_18220</name>
</gene>
<dbReference type="GO" id="GO:0000270">
    <property type="term" value="P:peptidoglycan metabolic process"/>
    <property type="evidence" value="ECO:0007669"/>
    <property type="project" value="TreeGrafter"/>
</dbReference>
<evidence type="ECO:0000313" key="2">
    <source>
        <dbReference type="EMBL" id="RKI89391.1"/>
    </source>
</evidence>
<dbReference type="GO" id="GO:0005886">
    <property type="term" value="C:plasma membrane"/>
    <property type="evidence" value="ECO:0007669"/>
    <property type="project" value="TreeGrafter"/>
</dbReference>
<name>A0A3A9APD6_9FIRM</name>
<evidence type="ECO:0000259" key="1">
    <source>
        <dbReference type="Pfam" id="PF02698"/>
    </source>
</evidence>
<dbReference type="Pfam" id="PF02698">
    <property type="entry name" value="DUF218"/>
    <property type="match status" value="1"/>
</dbReference>
<dbReference type="CDD" id="cd06259">
    <property type="entry name" value="YdcF-like"/>
    <property type="match status" value="1"/>
</dbReference>
<evidence type="ECO:0000313" key="3">
    <source>
        <dbReference type="Proteomes" id="UP000280696"/>
    </source>
</evidence>
<dbReference type="OrthoDB" id="9782395at2"/>
<proteinExistence type="predicted"/>
<dbReference type="PANTHER" id="PTHR30336">
    <property type="entry name" value="INNER MEMBRANE PROTEIN, PROBABLE PERMEASE"/>
    <property type="match status" value="1"/>
</dbReference>